<sequence length="453" mass="49422">MMMGKLPSTVLWSVLFWLSHSLCFVGSLTEDLFSCRNLSDAHYQYLKPPGESVTLACPKNCSSGETLWYHSYVKKTATAAAGGGLDLLAWSGSSHEAAVRETPSQGSVGYFCCACEEEEDPARDGCCWGVAYQPVVNMTITASQGWTHEDETIAVPGARLSLICEARGYPNISISISPPPSGANDSLSVAHHCREIVRSWYSTVVVCNWTTDTQQTGHFTCNGTIWLDSADNKIVPYLETASQQLSICNVPSLVRLYQASSLEGPQLDLKCEIDCCRVSTTCSVSWYFEGEEIDTRDSRFSISTEDEGLVHVLSVANPGVRDLGRYFCVLRSPLRDAPDKETVTITYPGVAAPTPVRLPPGPDKDRTSTTVNTSLVAGFMWVTISGAVIAAIAFAVILHRTRQPAVVEQGVKEYGDEVGLVVRSREPDDDVERDSVRHRVSEQTLPNDSDSSD</sequence>
<proteinExistence type="predicted"/>
<evidence type="ECO:0000313" key="6">
    <source>
        <dbReference type="Proteomes" id="UP001174909"/>
    </source>
</evidence>
<keyword evidence="2" id="KW-0812">Transmembrane</keyword>
<evidence type="ECO:0000256" key="3">
    <source>
        <dbReference type="SAM" id="SignalP"/>
    </source>
</evidence>
<protein>
    <recommendedName>
        <fullName evidence="4">Ig-like domain-containing protein</fullName>
    </recommendedName>
</protein>
<evidence type="ECO:0000313" key="5">
    <source>
        <dbReference type="EMBL" id="CAI8037794.1"/>
    </source>
</evidence>
<keyword evidence="6" id="KW-1185">Reference proteome</keyword>
<feature type="signal peptide" evidence="3">
    <location>
        <begin position="1"/>
        <end position="27"/>
    </location>
</feature>
<keyword evidence="3" id="KW-0732">Signal</keyword>
<feature type="transmembrane region" description="Helical" evidence="2">
    <location>
        <begin position="375"/>
        <end position="398"/>
    </location>
</feature>
<feature type="region of interest" description="Disordered" evidence="1">
    <location>
        <begin position="422"/>
        <end position="453"/>
    </location>
</feature>
<keyword evidence="2" id="KW-0472">Membrane</keyword>
<dbReference type="Gene3D" id="2.60.40.10">
    <property type="entry name" value="Immunoglobulins"/>
    <property type="match status" value="1"/>
</dbReference>
<accession>A0AA35WYQ1</accession>
<dbReference type="InterPro" id="IPR036179">
    <property type="entry name" value="Ig-like_dom_sf"/>
</dbReference>
<dbReference type="Proteomes" id="UP001174909">
    <property type="component" value="Unassembled WGS sequence"/>
</dbReference>
<dbReference type="InterPro" id="IPR007110">
    <property type="entry name" value="Ig-like_dom"/>
</dbReference>
<dbReference type="InterPro" id="IPR013783">
    <property type="entry name" value="Ig-like_fold"/>
</dbReference>
<dbReference type="EMBL" id="CASHTH010002959">
    <property type="protein sequence ID" value="CAI8037794.1"/>
    <property type="molecule type" value="Genomic_DNA"/>
</dbReference>
<feature type="compositionally biased region" description="Polar residues" evidence="1">
    <location>
        <begin position="442"/>
        <end position="453"/>
    </location>
</feature>
<evidence type="ECO:0000259" key="4">
    <source>
        <dbReference type="PROSITE" id="PS50835"/>
    </source>
</evidence>
<comment type="caution">
    <text evidence="5">The sequence shown here is derived from an EMBL/GenBank/DDBJ whole genome shotgun (WGS) entry which is preliminary data.</text>
</comment>
<dbReference type="SUPFAM" id="SSF48726">
    <property type="entry name" value="Immunoglobulin"/>
    <property type="match status" value="1"/>
</dbReference>
<evidence type="ECO:0000256" key="2">
    <source>
        <dbReference type="SAM" id="Phobius"/>
    </source>
</evidence>
<evidence type="ECO:0000256" key="1">
    <source>
        <dbReference type="SAM" id="MobiDB-lite"/>
    </source>
</evidence>
<feature type="chain" id="PRO_5041283023" description="Ig-like domain-containing protein" evidence="3">
    <location>
        <begin position="28"/>
        <end position="453"/>
    </location>
</feature>
<gene>
    <name evidence="5" type="ORF">GBAR_LOCUS21127</name>
</gene>
<keyword evidence="2" id="KW-1133">Transmembrane helix</keyword>
<organism evidence="5 6">
    <name type="scientific">Geodia barretti</name>
    <name type="common">Barrett's horny sponge</name>
    <dbReference type="NCBI Taxonomy" id="519541"/>
    <lineage>
        <taxon>Eukaryota</taxon>
        <taxon>Metazoa</taxon>
        <taxon>Porifera</taxon>
        <taxon>Demospongiae</taxon>
        <taxon>Heteroscleromorpha</taxon>
        <taxon>Tetractinellida</taxon>
        <taxon>Astrophorina</taxon>
        <taxon>Geodiidae</taxon>
        <taxon>Geodia</taxon>
    </lineage>
</organism>
<dbReference type="AlphaFoldDB" id="A0AA35WYQ1"/>
<dbReference type="PROSITE" id="PS50835">
    <property type="entry name" value="IG_LIKE"/>
    <property type="match status" value="1"/>
</dbReference>
<feature type="domain" description="Ig-like" evidence="4">
    <location>
        <begin position="251"/>
        <end position="346"/>
    </location>
</feature>
<reference evidence="5" key="1">
    <citation type="submission" date="2023-03" db="EMBL/GenBank/DDBJ databases">
        <authorList>
            <person name="Steffen K."/>
            <person name="Cardenas P."/>
        </authorList>
    </citation>
    <scope>NUCLEOTIDE SEQUENCE</scope>
</reference>
<name>A0AA35WYQ1_GEOBA</name>